<evidence type="ECO:0000313" key="21">
    <source>
        <dbReference type="Proteomes" id="UP001305779"/>
    </source>
</evidence>
<evidence type="ECO:0000256" key="15">
    <source>
        <dbReference type="ARBA" id="ARBA00041508"/>
    </source>
</evidence>
<evidence type="ECO:0000256" key="3">
    <source>
        <dbReference type="ARBA" id="ARBA00005336"/>
    </source>
</evidence>
<comment type="function">
    <text evidence="13">Xylan 1,4-beta-xylosidase involved in the hydrolysis of xylan, a major structural heterogeneous polysaccharide found in plant biomass representing the second most abundant polysaccharide in the biosphere, after cellulose.</text>
</comment>
<comment type="pathway">
    <text evidence="2">Glycan degradation; xylan degradation.</text>
</comment>
<evidence type="ECO:0000256" key="12">
    <source>
        <dbReference type="ARBA" id="ARBA00024574"/>
    </source>
</evidence>
<evidence type="ECO:0000256" key="2">
    <source>
        <dbReference type="ARBA" id="ARBA00004851"/>
    </source>
</evidence>
<keyword evidence="8" id="KW-0325">Glycoprotein</keyword>
<evidence type="ECO:0000313" key="20">
    <source>
        <dbReference type="EMBL" id="KAK4501733.1"/>
    </source>
</evidence>
<dbReference type="InterPro" id="IPR026891">
    <property type="entry name" value="Fn3-like"/>
</dbReference>
<dbReference type="InterPro" id="IPR036962">
    <property type="entry name" value="Glyco_hydro_3_N_sf"/>
</dbReference>
<dbReference type="Gene3D" id="3.20.20.300">
    <property type="entry name" value="Glycoside hydrolase, family 3, N-terminal domain"/>
    <property type="match status" value="1"/>
</dbReference>
<evidence type="ECO:0000256" key="9">
    <source>
        <dbReference type="ARBA" id="ARBA00023277"/>
    </source>
</evidence>
<name>A0ABR0EKS0_ZASCE</name>
<comment type="catalytic activity">
    <reaction evidence="12">
        <text>Hydrolysis of (1-&gt;4)-beta-D-xylans, to remove successive D-xylose residues from the non-reducing termini.</text>
        <dbReference type="EC" id="3.2.1.37"/>
    </reaction>
</comment>
<evidence type="ECO:0000256" key="8">
    <source>
        <dbReference type="ARBA" id="ARBA00023180"/>
    </source>
</evidence>
<evidence type="ECO:0000256" key="14">
    <source>
        <dbReference type="ARBA" id="ARBA00026107"/>
    </source>
</evidence>
<dbReference type="EMBL" id="JAXOVC010000005">
    <property type="protein sequence ID" value="KAK4501733.1"/>
    <property type="molecule type" value="Genomic_DNA"/>
</dbReference>
<evidence type="ECO:0000256" key="11">
    <source>
        <dbReference type="ARBA" id="ARBA00023326"/>
    </source>
</evidence>
<evidence type="ECO:0000256" key="16">
    <source>
        <dbReference type="ARBA" id="ARBA00041545"/>
    </source>
</evidence>
<keyword evidence="7" id="KW-0378">Hydrolase</keyword>
<dbReference type="Proteomes" id="UP001305779">
    <property type="component" value="Unassembled WGS sequence"/>
</dbReference>
<keyword evidence="6" id="KW-0732">Signal</keyword>
<dbReference type="Pfam" id="PF01915">
    <property type="entry name" value="Glyco_hydro_3_C"/>
    <property type="match status" value="1"/>
</dbReference>
<evidence type="ECO:0000256" key="18">
    <source>
        <dbReference type="ARBA" id="ARBA00042744"/>
    </source>
</evidence>
<evidence type="ECO:0000256" key="1">
    <source>
        <dbReference type="ARBA" id="ARBA00004613"/>
    </source>
</evidence>
<dbReference type="InterPro" id="IPR013783">
    <property type="entry name" value="Ig-like_fold"/>
</dbReference>
<dbReference type="Pfam" id="PF14310">
    <property type="entry name" value="Fn3-like"/>
    <property type="match status" value="1"/>
</dbReference>
<dbReference type="EC" id="3.2.1.37" evidence="14"/>
<comment type="similarity">
    <text evidence="3">Belongs to the glycosyl hydrolase 3 family.</text>
</comment>
<dbReference type="PANTHER" id="PTHR42721:SF13">
    <property type="entry name" value="EXO-1,4-BETA-XYLOSIDASE XLND"/>
    <property type="match status" value="1"/>
</dbReference>
<dbReference type="SMART" id="SM01217">
    <property type="entry name" value="Fn3_like"/>
    <property type="match status" value="1"/>
</dbReference>
<keyword evidence="4" id="KW-0964">Secreted</keyword>
<dbReference type="SUPFAM" id="SSF52279">
    <property type="entry name" value="Beta-D-glucan exohydrolase, C-terminal domain"/>
    <property type="match status" value="1"/>
</dbReference>
<evidence type="ECO:0000256" key="10">
    <source>
        <dbReference type="ARBA" id="ARBA00023295"/>
    </source>
</evidence>
<evidence type="ECO:0000256" key="6">
    <source>
        <dbReference type="ARBA" id="ARBA00022729"/>
    </source>
</evidence>
<organism evidence="20 21">
    <name type="scientific">Zasmidium cellare</name>
    <name type="common">Wine cellar mold</name>
    <name type="synonym">Racodium cellare</name>
    <dbReference type="NCBI Taxonomy" id="395010"/>
    <lineage>
        <taxon>Eukaryota</taxon>
        <taxon>Fungi</taxon>
        <taxon>Dikarya</taxon>
        <taxon>Ascomycota</taxon>
        <taxon>Pezizomycotina</taxon>
        <taxon>Dothideomycetes</taxon>
        <taxon>Dothideomycetidae</taxon>
        <taxon>Mycosphaerellales</taxon>
        <taxon>Mycosphaerellaceae</taxon>
        <taxon>Zasmidium</taxon>
    </lineage>
</organism>
<keyword evidence="9" id="KW-0119">Carbohydrate metabolism</keyword>
<keyword evidence="11" id="KW-0624">Polysaccharide degradation</keyword>
<evidence type="ECO:0000256" key="7">
    <source>
        <dbReference type="ARBA" id="ARBA00022801"/>
    </source>
</evidence>
<dbReference type="Gene3D" id="2.60.40.10">
    <property type="entry name" value="Immunoglobulins"/>
    <property type="match status" value="1"/>
</dbReference>
<dbReference type="PANTHER" id="PTHR42721">
    <property type="entry name" value="SUGAR HYDROLASE-RELATED"/>
    <property type="match status" value="1"/>
</dbReference>
<reference evidence="20 21" key="1">
    <citation type="journal article" date="2023" name="G3 (Bethesda)">
        <title>A chromosome-level genome assembly of Zasmidium syzygii isolated from banana leaves.</title>
        <authorList>
            <person name="van Westerhoven A.C."/>
            <person name="Mehrabi R."/>
            <person name="Talebi R."/>
            <person name="Steentjes M.B.F."/>
            <person name="Corcolon B."/>
            <person name="Chong P.A."/>
            <person name="Kema G.H.J."/>
            <person name="Seidl M.F."/>
        </authorList>
    </citation>
    <scope>NUCLEOTIDE SEQUENCE [LARGE SCALE GENOMIC DNA]</scope>
    <source>
        <strain evidence="20 21">P124</strain>
    </source>
</reference>
<comment type="caution">
    <text evidence="20">The sequence shown here is derived from an EMBL/GenBank/DDBJ whole genome shotgun (WGS) entry which is preliminary data.</text>
</comment>
<gene>
    <name evidence="20" type="ORF">PRZ48_007542</name>
</gene>
<evidence type="ECO:0000256" key="4">
    <source>
        <dbReference type="ARBA" id="ARBA00022525"/>
    </source>
</evidence>
<dbReference type="Gene3D" id="3.40.50.1700">
    <property type="entry name" value="Glycoside hydrolase family 3 C-terminal domain"/>
    <property type="match status" value="1"/>
</dbReference>
<evidence type="ECO:0000256" key="17">
    <source>
        <dbReference type="ARBA" id="ARBA00041684"/>
    </source>
</evidence>
<protein>
    <recommendedName>
        <fullName evidence="14">xylan 1,4-beta-xylosidase</fullName>
        <ecNumber evidence="14">3.2.1.37</ecNumber>
    </recommendedName>
    <alternativeName>
        <fullName evidence="17">1,4-beta-D-xylan xylohydrolase xlnD</fullName>
    </alternativeName>
    <alternativeName>
        <fullName evidence="18">Beta-xylosidase A</fullName>
    </alternativeName>
    <alternativeName>
        <fullName evidence="16">Beta-xylosidase xlnD</fullName>
    </alternativeName>
    <alternativeName>
        <fullName evidence="15">Xylobiase xlnD</fullName>
    </alternativeName>
</protein>
<keyword evidence="5" id="KW-0858">Xylan degradation</keyword>
<dbReference type="Pfam" id="PF00933">
    <property type="entry name" value="Glyco_hydro_3"/>
    <property type="match status" value="1"/>
</dbReference>
<evidence type="ECO:0000256" key="13">
    <source>
        <dbReference type="ARBA" id="ARBA00025331"/>
    </source>
</evidence>
<comment type="subcellular location">
    <subcellularLocation>
        <location evidence="1">Secreted</location>
    </subcellularLocation>
</comment>
<feature type="domain" description="Fibronectin type III-like" evidence="19">
    <location>
        <begin position="702"/>
        <end position="772"/>
    </location>
</feature>
<accession>A0ABR0EKS0</accession>
<proteinExistence type="inferred from homology"/>
<keyword evidence="10" id="KW-0326">Glycosidase</keyword>
<evidence type="ECO:0000259" key="19">
    <source>
        <dbReference type="SMART" id="SM01217"/>
    </source>
</evidence>
<dbReference type="InterPro" id="IPR044993">
    <property type="entry name" value="BXL"/>
</dbReference>
<evidence type="ECO:0000256" key="5">
    <source>
        <dbReference type="ARBA" id="ARBA00022651"/>
    </source>
</evidence>
<dbReference type="InterPro" id="IPR036881">
    <property type="entry name" value="Glyco_hydro_3_C_sf"/>
</dbReference>
<dbReference type="SUPFAM" id="SSF51445">
    <property type="entry name" value="(Trans)glycosidases"/>
    <property type="match status" value="1"/>
</dbReference>
<keyword evidence="21" id="KW-1185">Reference proteome</keyword>
<dbReference type="InterPro" id="IPR017853">
    <property type="entry name" value="GH"/>
</dbReference>
<sequence length="817" mass="88031">MPQDLPMLAIDSVVDVDYKGLVLGQNQRTNIDYSVEGNPQLDHRNLATINTTFPTCSSVLLQDTIVCNASYSAWERAQALISLFTFEELINNTANTAPGVPRLGLPPYQVWNEALHGIDRFAANNFPGEWSWSTSFPSPILSMASMNASLIHQIGDIISTQGRAFSNVGKYGLDVYAPNINGFRSPIWGRGQETPGEDAFFLSSLYAFEYITGVQGGVNPTVPKLVAVPKHFAGYDIENYQNHSRLGNDVNITRQDLAGYYTPQFKSAVQFAKARGLMCSYNAVNGVPSCANSFFLQTLLRDTWGFGDGNSGFVSSDCDSIYNIFDPHGYASNRTGAAADGLRAGTDIDCGDIYPQYLPEAFEEGFVDRNEIELALTRLYAGTIDQGWFGPNDTLYRDLGWSDVLSTDAQNISYEAAVEGIVLLKNDGTLPLKDSFKSIALIGPWANASLQLQGNYFAQAPYLISPLAAAEASGLTVNFANGTNSVGDMSTSGFAAALAAANKSDVVIFAGGIDNSIEAEAMDRDNVTWPGVQLDLIDRLSRLGKPVVVLQMGGGQVDDSSLKANDNVNAIVWGGYPGQSGGQALFDILTGVRAPAGRLISTQYPASYVHSFDQLDMNLAPDNQSNPGQTYMWYTGTPVYPFGHGLFYTTFSEKLAGNMSTAAYNLTKPFAMSHAGYEYAEQVPILNFQFEVTNTGNTSSDYSAMLFVSTTSGPTPRPIKWLVGIDREATIAPGASCTVSIPVPIGALARADVNGDLVVHPGNYTLALNNEASVTFNFTLTGPAATVQKWPLVFQQVQASNTAPDPQPTDGGVYQHL</sequence>
<dbReference type="InterPro" id="IPR001764">
    <property type="entry name" value="Glyco_hydro_3_N"/>
</dbReference>
<dbReference type="InterPro" id="IPR002772">
    <property type="entry name" value="Glyco_hydro_3_C"/>
</dbReference>